<dbReference type="NCBIfam" id="TIGR00835">
    <property type="entry name" value="agcS"/>
    <property type="match status" value="1"/>
</dbReference>
<feature type="transmembrane region" description="Helical" evidence="8">
    <location>
        <begin position="282"/>
        <end position="300"/>
    </location>
</feature>
<evidence type="ECO:0000256" key="3">
    <source>
        <dbReference type="ARBA" id="ARBA00022448"/>
    </source>
</evidence>
<keyword evidence="10" id="KW-1185">Reference proteome</keyword>
<evidence type="ECO:0000256" key="5">
    <source>
        <dbReference type="ARBA" id="ARBA00022692"/>
    </source>
</evidence>
<dbReference type="EMBL" id="NRJF01000004">
    <property type="protein sequence ID" value="RIY38840.1"/>
    <property type="molecule type" value="Genomic_DNA"/>
</dbReference>
<reference evidence="9 10" key="1">
    <citation type="submission" date="2017-08" db="EMBL/GenBank/DDBJ databases">
        <title>Reclassification of Bisgaard taxon 37 and 44.</title>
        <authorList>
            <person name="Christensen H."/>
        </authorList>
    </citation>
    <scope>NUCLEOTIDE SEQUENCE [LARGE SCALE GENOMIC DNA]</scope>
    <source>
        <strain evidence="9 10">EEAB3T1</strain>
    </source>
</reference>
<dbReference type="Proteomes" id="UP000265964">
    <property type="component" value="Unassembled WGS sequence"/>
</dbReference>
<evidence type="ECO:0008006" key="11">
    <source>
        <dbReference type="Google" id="ProtNLM"/>
    </source>
</evidence>
<evidence type="ECO:0000256" key="4">
    <source>
        <dbReference type="ARBA" id="ARBA00022475"/>
    </source>
</evidence>
<dbReference type="AlphaFoldDB" id="A0A3A1YPF4"/>
<feature type="transmembrane region" description="Helical" evidence="8">
    <location>
        <begin position="312"/>
        <end position="329"/>
    </location>
</feature>
<keyword evidence="7 8" id="KW-0472">Membrane</keyword>
<evidence type="ECO:0000313" key="9">
    <source>
        <dbReference type="EMBL" id="RIY38840.1"/>
    </source>
</evidence>
<keyword evidence="6 8" id="KW-1133">Transmembrane helix</keyword>
<keyword evidence="4" id="KW-1003">Cell membrane</keyword>
<keyword evidence="3 8" id="KW-0813">Transport</keyword>
<comment type="similarity">
    <text evidence="2 8">Belongs to the alanine or glycine:cation symporter (AGCS) (TC 2.A.25) family.</text>
</comment>
<dbReference type="PANTHER" id="PTHR30330">
    <property type="entry name" value="AGSS FAMILY TRANSPORTER, SODIUM-ALANINE"/>
    <property type="match status" value="1"/>
</dbReference>
<proteinExistence type="inferred from homology"/>
<feature type="transmembrane region" description="Helical" evidence="8">
    <location>
        <begin position="249"/>
        <end position="270"/>
    </location>
</feature>
<accession>A0A3A1YPF4</accession>
<keyword evidence="8" id="KW-0769">Symport</keyword>
<sequence>MWFAAFLGMGSSFCESSLAQLYKTKNEKGEYVGGPAFYLAQGLKMPRLGVLFSIFLAFTYGIAFNMMQANQIAGTFYSTFNMDPTHVGLAVTIISGLVIFGSLKFANKISGILIAIVAVMYIVLGIMVLVVNHQQILPAFALIFNSAFSLDAGFGALIGGAVMYGIKRGLFSNAAGMGADPNIAASAATRHPAEQGMTQMIGVFVDTFIVCTFTALIILTTGIWTGENYDNAALTSVSITQTLGDWSKYAFAVLIFFIAFTSIISQFIYALSGLKYFTQNKFAIFAFTLFVLVCVYLGSVVHADVVWDLSDLSMGGMTLLNLFALVVLWKQIRLIVNDYQRQLFKDKKHPWYDIEFNSDLYPELQDSIYHTSIWSRKLDEEADDGIHKTSGYKIFGENDTDNHR</sequence>
<evidence type="ECO:0000256" key="2">
    <source>
        <dbReference type="ARBA" id="ARBA00009261"/>
    </source>
</evidence>
<dbReference type="Pfam" id="PF01235">
    <property type="entry name" value="Na_Ala_symp"/>
    <property type="match status" value="1"/>
</dbReference>
<feature type="transmembrane region" description="Helical" evidence="8">
    <location>
        <begin position="112"/>
        <end position="131"/>
    </location>
</feature>
<gene>
    <name evidence="9" type="ORF">CKF59_00120</name>
</gene>
<feature type="transmembrane region" description="Helical" evidence="8">
    <location>
        <begin position="48"/>
        <end position="67"/>
    </location>
</feature>
<dbReference type="Gene3D" id="1.20.1740.10">
    <property type="entry name" value="Amino acid/polyamine transporter I"/>
    <property type="match status" value="1"/>
</dbReference>
<evidence type="ECO:0000256" key="8">
    <source>
        <dbReference type="RuleBase" id="RU363064"/>
    </source>
</evidence>
<evidence type="ECO:0000256" key="6">
    <source>
        <dbReference type="ARBA" id="ARBA00022989"/>
    </source>
</evidence>
<evidence type="ECO:0000313" key="10">
    <source>
        <dbReference type="Proteomes" id="UP000265964"/>
    </source>
</evidence>
<comment type="caution">
    <text evidence="9">The sequence shown here is derived from an EMBL/GenBank/DDBJ whole genome shotgun (WGS) entry which is preliminary data.</text>
</comment>
<dbReference type="PRINTS" id="PR00175">
    <property type="entry name" value="NAALASMPORT"/>
</dbReference>
<dbReference type="InterPro" id="IPR001463">
    <property type="entry name" value="Na/Ala_symport"/>
</dbReference>
<feature type="transmembrane region" description="Helical" evidence="8">
    <location>
        <begin position="200"/>
        <end position="224"/>
    </location>
</feature>
<evidence type="ECO:0000256" key="7">
    <source>
        <dbReference type="ARBA" id="ARBA00023136"/>
    </source>
</evidence>
<keyword evidence="5 8" id="KW-0812">Transmembrane</keyword>
<feature type="transmembrane region" description="Helical" evidence="8">
    <location>
        <begin position="137"/>
        <end position="164"/>
    </location>
</feature>
<organism evidence="9 10">
    <name type="scientific">Psittacicella gerlachiana</name>
    <dbReference type="NCBI Taxonomy" id="2028574"/>
    <lineage>
        <taxon>Bacteria</taxon>
        <taxon>Pseudomonadati</taxon>
        <taxon>Pseudomonadota</taxon>
        <taxon>Gammaproteobacteria</taxon>
        <taxon>Pasteurellales</taxon>
        <taxon>Psittacicellaceae</taxon>
        <taxon>Psittacicella</taxon>
    </lineage>
</organism>
<protein>
    <recommendedName>
        <fullName evidence="11">AGCS family alanine or glycine:cation symporter</fullName>
    </recommendedName>
</protein>
<evidence type="ECO:0000256" key="1">
    <source>
        <dbReference type="ARBA" id="ARBA00004651"/>
    </source>
</evidence>
<dbReference type="GO" id="GO:0005283">
    <property type="term" value="F:amino acid:sodium symporter activity"/>
    <property type="evidence" value="ECO:0007669"/>
    <property type="project" value="InterPro"/>
</dbReference>
<comment type="subcellular location">
    <subcellularLocation>
        <location evidence="8">Cell inner membrane</location>
        <topology evidence="8">Multi-pass membrane protein</topology>
    </subcellularLocation>
    <subcellularLocation>
        <location evidence="1">Cell membrane</location>
        <topology evidence="1">Multi-pass membrane protein</topology>
    </subcellularLocation>
</comment>
<feature type="transmembrane region" description="Helical" evidence="8">
    <location>
        <begin position="87"/>
        <end position="105"/>
    </location>
</feature>
<name>A0A3A1YPF4_9GAMM</name>
<dbReference type="PANTHER" id="PTHR30330:SF1">
    <property type="entry name" value="AMINO-ACID CARRIER PROTEIN ALST"/>
    <property type="match status" value="1"/>
</dbReference>
<dbReference type="SUPFAM" id="SSF81321">
    <property type="entry name" value="Family A G protein-coupled receptor-like"/>
    <property type="match status" value="1"/>
</dbReference>
<keyword evidence="8" id="KW-0997">Cell inner membrane</keyword>
<dbReference type="GO" id="GO:0005886">
    <property type="term" value="C:plasma membrane"/>
    <property type="evidence" value="ECO:0007669"/>
    <property type="project" value="UniProtKB-SubCell"/>
</dbReference>